<feature type="domain" description="NAD-dependent epimerase/dehydratase" evidence="3">
    <location>
        <begin position="3"/>
        <end position="204"/>
    </location>
</feature>
<dbReference type="PANTHER" id="PTHR43103">
    <property type="entry name" value="NUCLEOSIDE-DIPHOSPHATE-SUGAR EPIMERASE"/>
    <property type="match status" value="1"/>
</dbReference>
<evidence type="ECO:0000259" key="3">
    <source>
        <dbReference type="Pfam" id="PF01370"/>
    </source>
</evidence>
<protein>
    <submittedName>
        <fullName evidence="4">D-erythronate dehydrogenase</fullName>
    </submittedName>
</protein>
<dbReference type="InterPro" id="IPR001509">
    <property type="entry name" value="Epimerase_deHydtase"/>
</dbReference>
<dbReference type="EMBL" id="MN079135">
    <property type="protein sequence ID" value="QEA06296.1"/>
    <property type="molecule type" value="Genomic_DNA"/>
</dbReference>
<dbReference type="AlphaFoldDB" id="A0A5B8RCD6"/>
<accession>A0A5B8RCD6</accession>
<dbReference type="CDD" id="cd05238">
    <property type="entry name" value="Gne_like_SDR_e"/>
    <property type="match status" value="1"/>
</dbReference>
<name>A0A5B8RCD6_9ZZZZ</name>
<dbReference type="Gene3D" id="3.90.25.10">
    <property type="entry name" value="UDP-galactose 4-epimerase, domain 1"/>
    <property type="match status" value="1"/>
</dbReference>
<dbReference type="Pfam" id="PF01370">
    <property type="entry name" value="Epimerase"/>
    <property type="match status" value="1"/>
</dbReference>
<gene>
    <name evidence="4" type="primary">denD</name>
    <name evidence="4" type="ORF">KBTEX_02628</name>
</gene>
<keyword evidence="2" id="KW-0119">Carbohydrate metabolism</keyword>
<dbReference type="SUPFAM" id="SSF51735">
    <property type="entry name" value="NAD(P)-binding Rossmann-fold domains"/>
    <property type="match status" value="1"/>
</dbReference>
<reference evidence="4" key="1">
    <citation type="submission" date="2019-06" db="EMBL/GenBank/DDBJ databases">
        <authorList>
            <person name="Murdoch R.W."/>
            <person name="Fathepure B."/>
        </authorList>
    </citation>
    <scope>NUCLEOTIDE SEQUENCE</scope>
</reference>
<dbReference type="Gene3D" id="3.40.50.720">
    <property type="entry name" value="NAD(P)-binding Rossmann-like Domain"/>
    <property type="match status" value="1"/>
</dbReference>
<proteinExistence type="predicted"/>
<dbReference type="NCBIfam" id="NF043036">
    <property type="entry name" value="ErythonDh"/>
    <property type="match status" value="1"/>
</dbReference>
<dbReference type="GO" id="GO:0016491">
    <property type="term" value="F:oxidoreductase activity"/>
    <property type="evidence" value="ECO:0007669"/>
    <property type="project" value="InterPro"/>
</dbReference>
<sequence length="323" mass="34106">MRVVITGAAGFLGRKLTSALLAGGELTELGAVETLVLFDAVAPDAPASADIDVVSETGDITDSARLASVVAGADVVFHLAAVVSSAAEEDFELGMRVNFDGTRALLEACRAHASAGVRFVFASSVAVFGGELPAVIRDDTAVTPQSSYGTEKAMAELLVNDYSRRGFVDGRVIRLPTIVVRPGRPNKAASSFASSIIREPLQQETALCPVPHDTRLFVLSPRRVIESLQHAAVIEAAWFGASRTVMLPGITVSVSEMIDALGRAAGEAAVGRISDEPDPGVEAIVTSWPARFETTKGDRLGFQWDRDIDAIIEAFVEDDLAGR</sequence>
<dbReference type="InterPro" id="IPR036291">
    <property type="entry name" value="NAD(P)-bd_dom_sf"/>
</dbReference>
<dbReference type="PANTHER" id="PTHR43103:SF3">
    <property type="entry name" value="ADP-L-GLYCERO-D-MANNO-HEPTOSE-6-EPIMERASE"/>
    <property type="match status" value="1"/>
</dbReference>
<organism evidence="4">
    <name type="scientific">uncultured organism</name>
    <dbReference type="NCBI Taxonomy" id="155900"/>
    <lineage>
        <taxon>unclassified sequences</taxon>
        <taxon>environmental samples</taxon>
    </lineage>
</organism>
<keyword evidence="1" id="KW-0521">NADP</keyword>
<evidence type="ECO:0000256" key="1">
    <source>
        <dbReference type="ARBA" id="ARBA00022857"/>
    </source>
</evidence>
<evidence type="ECO:0000256" key="2">
    <source>
        <dbReference type="ARBA" id="ARBA00023277"/>
    </source>
</evidence>
<dbReference type="InterPro" id="IPR050005">
    <property type="entry name" value="DenD"/>
</dbReference>
<evidence type="ECO:0000313" key="4">
    <source>
        <dbReference type="EMBL" id="QEA06296.1"/>
    </source>
</evidence>